<dbReference type="SUPFAM" id="SSF56784">
    <property type="entry name" value="HAD-like"/>
    <property type="match status" value="1"/>
</dbReference>
<dbReference type="Pfam" id="PF00702">
    <property type="entry name" value="Hydrolase"/>
    <property type="match status" value="1"/>
</dbReference>
<evidence type="ECO:0000313" key="2">
    <source>
        <dbReference type="Proteomes" id="UP000716291"/>
    </source>
</evidence>
<dbReference type="GO" id="GO:0006206">
    <property type="term" value="P:pyrimidine nucleobase metabolic process"/>
    <property type="evidence" value="ECO:0007669"/>
    <property type="project" value="TreeGrafter"/>
</dbReference>
<dbReference type="AlphaFoldDB" id="A0A9P6XDD3"/>
<dbReference type="PANTHER" id="PTHR47438:SF1">
    <property type="entry name" value="PHOSPHATE METABOLISM PROTEIN 8-RELATED"/>
    <property type="match status" value="1"/>
</dbReference>
<sequence>MLRPIFFFDCDNCLYSKSLNISTLMKDKIRDYFVKEVGVPEGEVNAIQTHYYETYGLSLRGLAKHHNVDPLHFDLKVDQALPLDNLIKRDESLKKILRGLHCKKWVFTNAYKLHALRCLRLLGIENEFDGLTYTNYNISDFNCKPEIESFLRAMKDAGVQDPNQCYLVDDSSLNIDAAQKLGWTTVHLADDASKSNHGDYQIDDIHDLPKVLPNLWEPLLQEVKLKKQPVTVSTATA</sequence>
<evidence type="ECO:0000313" key="1">
    <source>
        <dbReference type="EMBL" id="KAG1310814.1"/>
    </source>
</evidence>
<dbReference type="NCBIfam" id="TIGR01509">
    <property type="entry name" value="HAD-SF-IA-v3"/>
    <property type="match status" value="1"/>
</dbReference>
<dbReference type="InterPro" id="IPR036412">
    <property type="entry name" value="HAD-like_sf"/>
</dbReference>
<dbReference type="GO" id="GO:0009166">
    <property type="term" value="P:nucleotide catabolic process"/>
    <property type="evidence" value="ECO:0007669"/>
    <property type="project" value="TreeGrafter"/>
</dbReference>
<dbReference type="EMBL" id="JAANQT010000461">
    <property type="protein sequence ID" value="KAG1310814.1"/>
    <property type="molecule type" value="Genomic_DNA"/>
</dbReference>
<name>A0A9P6XDD3_RHIOR</name>
<dbReference type="InterPro" id="IPR006439">
    <property type="entry name" value="HAD-SF_hydro_IA"/>
</dbReference>
<dbReference type="PANTHER" id="PTHR47438">
    <property type="entry name" value="PHOSPHATE METABOLISM PROTEIN 8-RELATED"/>
    <property type="match status" value="1"/>
</dbReference>
<reference evidence="1" key="1">
    <citation type="journal article" date="2020" name="Microb. Genom.">
        <title>Genetic diversity of clinical and environmental Mucorales isolates obtained from an investigation of mucormycosis cases among solid organ transplant recipients.</title>
        <authorList>
            <person name="Nguyen M.H."/>
            <person name="Kaul D."/>
            <person name="Muto C."/>
            <person name="Cheng S.J."/>
            <person name="Richter R.A."/>
            <person name="Bruno V.M."/>
            <person name="Liu G."/>
            <person name="Beyhan S."/>
            <person name="Sundermann A.J."/>
            <person name="Mounaud S."/>
            <person name="Pasculle A.W."/>
            <person name="Nierman W.C."/>
            <person name="Driscoll E."/>
            <person name="Cumbie R."/>
            <person name="Clancy C.J."/>
            <person name="Dupont C.L."/>
        </authorList>
    </citation>
    <scope>NUCLEOTIDE SEQUENCE</scope>
    <source>
        <strain evidence="1">GL11</strain>
    </source>
</reference>
<comment type="caution">
    <text evidence="1">The sequence shown here is derived from an EMBL/GenBank/DDBJ whole genome shotgun (WGS) entry which is preliminary data.</text>
</comment>
<dbReference type="SFLD" id="SFLDS00003">
    <property type="entry name" value="Haloacid_Dehalogenase"/>
    <property type="match status" value="1"/>
</dbReference>
<dbReference type="Proteomes" id="UP000716291">
    <property type="component" value="Unassembled WGS sequence"/>
</dbReference>
<dbReference type="Gene3D" id="1.10.150.450">
    <property type="match status" value="1"/>
</dbReference>
<dbReference type="OrthoDB" id="1065058at2759"/>
<dbReference type="SFLD" id="SFLDG01132">
    <property type="entry name" value="C1.5.3:_5'-Nucleotidase_Like"/>
    <property type="match status" value="1"/>
</dbReference>
<proteinExistence type="predicted"/>
<dbReference type="NCBIfam" id="TIGR01993">
    <property type="entry name" value="Pyr-5-nucltdase"/>
    <property type="match status" value="1"/>
</dbReference>
<evidence type="ECO:0008006" key="3">
    <source>
        <dbReference type="Google" id="ProtNLM"/>
    </source>
</evidence>
<organism evidence="1 2">
    <name type="scientific">Rhizopus oryzae</name>
    <name type="common">Mucormycosis agent</name>
    <name type="synonym">Rhizopus arrhizus var. delemar</name>
    <dbReference type="NCBI Taxonomy" id="64495"/>
    <lineage>
        <taxon>Eukaryota</taxon>
        <taxon>Fungi</taxon>
        <taxon>Fungi incertae sedis</taxon>
        <taxon>Mucoromycota</taxon>
        <taxon>Mucoromycotina</taxon>
        <taxon>Mucoromycetes</taxon>
        <taxon>Mucorales</taxon>
        <taxon>Mucorineae</taxon>
        <taxon>Rhizopodaceae</taxon>
        <taxon>Rhizopus</taxon>
    </lineage>
</organism>
<dbReference type="InterPro" id="IPR052791">
    <property type="entry name" value="SSM1_domain"/>
</dbReference>
<accession>A0A9P6XDD3</accession>
<protein>
    <recommendedName>
        <fullName evidence="3">Pyrimidine 5'-nucleotidase</fullName>
    </recommendedName>
</protein>
<dbReference type="InterPro" id="IPR010237">
    <property type="entry name" value="Pyr-5-nucltdase"/>
</dbReference>
<dbReference type="SFLD" id="SFLDG01129">
    <property type="entry name" value="C1.5:_HAD__Beta-PGM__Phosphata"/>
    <property type="match status" value="1"/>
</dbReference>
<dbReference type="InterPro" id="IPR023214">
    <property type="entry name" value="HAD_sf"/>
</dbReference>
<gene>
    <name evidence="1" type="ORF">G6F64_004280</name>
</gene>
<dbReference type="GO" id="GO:0008252">
    <property type="term" value="F:nucleotidase activity"/>
    <property type="evidence" value="ECO:0007669"/>
    <property type="project" value="TreeGrafter"/>
</dbReference>
<dbReference type="Gene3D" id="3.40.50.1000">
    <property type="entry name" value="HAD superfamily/HAD-like"/>
    <property type="match status" value="1"/>
</dbReference>
<keyword evidence="2" id="KW-1185">Reference proteome</keyword>